<dbReference type="PROSITE" id="PS00237">
    <property type="entry name" value="G_PROTEIN_RECEP_F1_1"/>
    <property type="match status" value="1"/>
</dbReference>
<feature type="transmembrane region" description="Helical" evidence="10">
    <location>
        <begin position="64"/>
        <end position="86"/>
    </location>
</feature>
<dbReference type="PANTHER" id="PTHR24235:SF18">
    <property type="entry name" value="G-PROTEIN COUPLED RECEPTORS FAMILY 1 PROFILE DOMAIN-CONTAINING PROTEIN"/>
    <property type="match status" value="1"/>
</dbReference>
<dbReference type="GO" id="GO:0004983">
    <property type="term" value="F:neuropeptide Y receptor activity"/>
    <property type="evidence" value="ECO:0007669"/>
    <property type="project" value="InterPro"/>
</dbReference>
<dbReference type="OrthoDB" id="9046662at2759"/>
<dbReference type="PROSITE" id="PS50262">
    <property type="entry name" value="G_PROTEIN_RECEP_F1_2"/>
    <property type="match status" value="1"/>
</dbReference>
<dbReference type="Proteomes" id="UP000038040">
    <property type="component" value="Unplaced"/>
</dbReference>
<dbReference type="PRINTS" id="PR00237">
    <property type="entry name" value="GPCRRHODOPSN"/>
</dbReference>
<evidence type="ECO:0000313" key="14">
    <source>
        <dbReference type="Proteomes" id="UP000274756"/>
    </source>
</evidence>
<feature type="transmembrane region" description="Helical" evidence="10">
    <location>
        <begin position="235"/>
        <end position="255"/>
    </location>
</feature>
<proteinExistence type="inferred from homology"/>
<evidence type="ECO:0000256" key="2">
    <source>
        <dbReference type="ARBA" id="ARBA00010663"/>
    </source>
</evidence>
<dbReference type="Gene3D" id="1.20.1070.10">
    <property type="entry name" value="Rhodopsin 7-helix transmembrane proteins"/>
    <property type="match status" value="1"/>
</dbReference>
<evidence type="ECO:0000256" key="5">
    <source>
        <dbReference type="ARBA" id="ARBA00023040"/>
    </source>
</evidence>
<keyword evidence="14" id="KW-1185">Reference proteome</keyword>
<name>A0A0N4UKJ2_DRAME</name>
<keyword evidence="8 9" id="KW-0807">Transducer</keyword>
<feature type="transmembrane region" description="Helical" evidence="10">
    <location>
        <begin position="20"/>
        <end position="52"/>
    </location>
</feature>
<evidence type="ECO:0000259" key="11">
    <source>
        <dbReference type="PROSITE" id="PS50262"/>
    </source>
</evidence>
<gene>
    <name evidence="12" type="ORF">DME_LOCUS10323</name>
</gene>
<evidence type="ECO:0000256" key="7">
    <source>
        <dbReference type="ARBA" id="ARBA00023170"/>
    </source>
</evidence>
<dbReference type="PRINTS" id="PR01012">
    <property type="entry name" value="NRPEPTIDEYR"/>
</dbReference>
<dbReference type="PANTHER" id="PTHR24235">
    <property type="entry name" value="NEUROPEPTIDE Y RECEPTOR"/>
    <property type="match status" value="1"/>
</dbReference>
<feature type="transmembrane region" description="Helical" evidence="10">
    <location>
        <begin position="190"/>
        <end position="214"/>
    </location>
</feature>
<evidence type="ECO:0000256" key="1">
    <source>
        <dbReference type="ARBA" id="ARBA00004141"/>
    </source>
</evidence>
<keyword evidence="3 9" id="KW-0812">Transmembrane</keyword>
<dbReference type="GO" id="GO:0005886">
    <property type="term" value="C:plasma membrane"/>
    <property type="evidence" value="ECO:0007669"/>
    <property type="project" value="TreeGrafter"/>
</dbReference>
<keyword evidence="6 10" id="KW-0472">Membrane</keyword>
<dbReference type="Pfam" id="PF00001">
    <property type="entry name" value="7tm_1"/>
    <property type="match status" value="1"/>
</dbReference>
<sequence length="355" mass="39583">MSNETCLDINHELSRRSDDLTLHSITVVIFALFYTTIIIVGILGNLCVILAISRTRSLQIVPNFFIFALSCSDLMVCCTSATITPITAFKKIWIFGATLCSVAPFIAGTSLCFSTFTLTAISIDRFFLIYFPTRSLLTKARAVVVIAVICISAMSLSAPIMLKQSLRSIRNFCGKFCIEEWNGDENGRRVYGSVMVGVQFAVPLIIIIFCYTAISVKLGQQSAALKRKQRTNRMLIAMVVAFSTSWFSSVLFNVLRDYNRLPNWIIKQEYFFGIGTHCIAMTSTVWNPLLYALMNPQLRAAFVALIPQHLKNKNKSRRLSKMSTVPLNRDSCGKNKSGGKMTETVIAVTTGKRLL</sequence>
<dbReference type="GO" id="GO:0043005">
    <property type="term" value="C:neuron projection"/>
    <property type="evidence" value="ECO:0007669"/>
    <property type="project" value="TreeGrafter"/>
</dbReference>
<protein>
    <submittedName>
        <fullName evidence="15">G_PROTEIN_RECEP_F1_2 domain-containing protein</fullName>
    </submittedName>
</protein>
<keyword evidence="7 9" id="KW-0675">Receptor</keyword>
<feature type="domain" description="G-protein coupled receptors family 1 profile" evidence="11">
    <location>
        <begin position="44"/>
        <end position="291"/>
    </location>
</feature>
<dbReference type="STRING" id="318479.A0A0N4UKJ2"/>
<dbReference type="AlphaFoldDB" id="A0A0N4UKJ2"/>
<dbReference type="EMBL" id="UYYG01001211">
    <property type="protein sequence ID" value="VDN60350.1"/>
    <property type="molecule type" value="Genomic_DNA"/>
</dbReference>
<dbReference type="InterPro" id="IPR000611">
    <property type="entry name" value="NPY_rcpt"/>
</dbReference>
<evidence type="ECO:0000256" key="3">
    <source>
        <dbReference type="ARBA" id="ARBA00022692"/>
    </source>
</evidence>
<dbReference type="CDD" id="cd15203">
    <property type="entry name" value="7tmA_NPYR-like"/>
    <property type="match status" value="1"/>
</dbReference>
<dbReference type="SUPFAM" id="SSF81321">
    <property type="entry name" value="Family A G protein-coupled receptor-like"/>
    <property type="match status" value="1"/>
</dbReference>
<comment type="subcellular location">
    <subcellularLocation>
        <location evidence="1">Membrane</location>
        <topology evidence="1">Multi-pass membrane protein</topology>
    </subcellularLocation>
</comment>
<evidence type="ECO:0000256" key="6">
    <source>
        <dbReference type="ARBA" id="ARBA00023136"/>
    </source>
</evidence>
<organism evidence="13 15">
    <name type="scientific">Dracunculus medinensis</name>
    <name type="common">Guinea worm</name>
    <dbReference type="NCBI Taxonomy" id="318479"/>
    <lineage>
        <taxon>Eukaryota</taxon>
        <taxon>Metazoa</taxon>
        <taxon>Ecdysozoa</taxon>
        <taxon>Nematoda</taxon>
        <taxon>Chromadorea</taxon>
        <taxon>Rhabditida</taxon>
        <taxon>Spirurina</taxon>
        <taxon>Dracunculoidea</taxon>
        <taxon>Dracunculidae</taxon>
        <taxon>Dracunculus</taxon>
    </lineage>
</organism>
<feature type="transmembrane region" description="Helical" evidence="10">
    <location>
        <begin position="92"/>
        <end position="121"/>
    </location>
</feature>
<reference evidence="15" key="1">
    <citation type="submission" date="2017-02" db="UniProtKB">
        <authorList>
            <consortium name="WormBaseParasite"/>
        </authorList>
    </citation>
    <scope>IDENTIFICATION</scope>
</reference>
<dbReference type="InterPro" id="IPR000276">
    <property type="entry name" value="GPCR_Rhodpsn"/>
</dbReference>
<dbReference type="WBParaSite" id="DME_0000826201-mRNA-1">
    <property type="protein sequence ID" value="DME_0000826201-mRNA-1"/>
    <property type="gene ID" value="DME_0000826201"/>
</dbReference>
<accession>A0A0N4UKJ2</accession>
<evidence type="ECO:0000256" key="8">
    <source>
        <dbReference type="ARBA" id="ARBA00023224"/>
    </source>
</evidence>
<reference evidence="12 14" key="2">
    <citation type="submission" date="2018-11" db="EMBL/GenBank/DDBJ databases">
        <authorList>
            <consortium name="Pathogen Informatics"/>
        </authorList>
    </citation>
    <scope>NUCLEOTIDE SEQUENCE [LARGE SCALE GENOMIC DNA]</scope>
</reference>
<keyword evidence="5 9" id="KW-0297">G-protein coupled receptor</keyword>
<evidence type="ECO:0000256" key="4">
    <source>
        <dbReference type="ARBA" id="ARBA00022989"/>
    </source>
</evidence>
<feature type="transmembrane region" description="Helical" evidence="10">
    <location>
        <begin position="142"/>
        <end position="162"/>
    </location>
</feature>
<keyword evidence="4 10" id="KW-1133">Transmembrane helix</keyword>
<evidence type="ECO:0000313" key="15">
    <source>
        <dbReference type="WBParaSite" id="DME_0000826201-mRNA-1"/>
    </source>
</evidence>
<evidence type="ECO:0000313" key="13">
    <source>
        <dbReference type="Proteomes" id="UP000038040"/>
    </source>
</evidence>
<evidence type="ECO:0000256" key="9">
    <source>
        <dbReference type="RuleBase" id="RU000688"/>
    </source>
</evidence>
<dbReference type="SMART" id="SM01381">
    <property type="entry name" value="7TM_GPCR_Srsx"/>
    <property type="match status" value="1"/>
</dbReference>
<dbReference type="GO" id="GO:0042923">
    <property type="term" value="F:neuropeptide binding"/>
    <property type="evidence" value="ECO:0007669"/>
    <property type="project" value="TreeGrafter"/>
</dbReference>
<dbReference type="Proteomes" id="UP000274756">
    <property type="component" value="Unassembled WGS sequence"/>
</dbReference>
<comment type="similarity">
    <text evidence="2 9">Belongs to the G-protein coupled receptor 1 family.</text>
</comment>
<evidence type="ECO:0000313" key="12">
    <source>
        <dbReference type="EMBL" id="VDN60350.1"/>
    </source>
</evidence>
<feature type="transmembrane region" description="Helical" evidence="10">
    <location>
        <begin position="270"/>
        <end position="293"/>
    </location>
</feature>
<evidence type="ECO:0000256" key="10">
    <source>
        <dbReference type="SAM" id="Phobius"/>
    </source>
</evidence>
<dbReference type="InterPro" id="IPR017452">
    <property type="entry name" value="GPCR_Rhodpsn_7TM"/>
</dbReference>